<evidence type="ECO:0000259" key="5">
    <source>
        <dbReference type="Pfam" id="PF02518"/>
    </source>
</evidence>
<keyword evidence="4" id="KW-0812">Transmembrane</keyword>
<dbReference type="InterPro" id="IPR036890">
    <property type="entry name" value="HATPase_C_sf"/>
</dbReference>
<dbReference type="RefSeq" id="WP_204732057.1">
    <property type="nucleotide sequence ID" value="NZ_JAVDWE010000010.1"/>
</dbReference>
<dbReference type="InterPro" id="IPR003594">
    <property type="entry name" value="HATPase_dom"/>
</dbReference>
<dbReference type="SUPFAM" id="SSF55874">
    <property type="entry name" value="ATPase domain of HSP90 chaperone/DNA topoisomerase II/histidine kinase"/>
    <property type="match status" value="1"/>
</dbReference>
<feature type="domain" description="Histidine kinase/HSP90-like ATPase" evidence="5">
    <location>
        <begin position="184"/>
        <end position="274"/>
    </location>
</feature>
<dbReference type="CDD" id="cd16917">
    <property type="entry name" value="HATPase_UhpB-NarQ-NarX-like"/>
    <property type="match status" value="1"/>
</dbReference>
<evidence type="ECO:0000313" key="8">
    <source>
        <dbReference type="Proteomes" id="UP001265550"/>
    </source>
</evidence>
<keyword evidence="3" id="KW-0902">Two-component regulatory system</keyword>
<dbReference type="EMBL" id="JAVDWE010000010">
    <property type="protein sequence ID" value="MDR7095770.1"/>
    <property type="molecule type" value="Genomic_DNA"/>
</dbReference>
<protein>
    <submittedName>
        <fullName evidence="7">Signal transduction histidine kinase</fullName>
    </submittedName>
</protein>
<evidence type="ECO:0000256" key="2">
    <source>
        <dbReference type="ARBA" id="ARBA00022777"/>
    </source>
</evidence>
<dbReference type="Proteomes" id="UP001265550">
    <property type="component" value="Unassembled WGS sequence"/>
</dbReference>
<evidence type="ECO:0000256" key="4">
    <source>
        <dbReference type="SAM" id="Phobius"/>
    </source>
</evidence>
<organism evidence="7 8">
    <name type="scientific">Hydrogenophaga laconesensis</name>
    <dbReference type="NCBI Taxonomy" id="1805971"/>
    <lineage>
        <taxon>Bacteria</taxon>
        <taxon>Pseudomonadati</taxon>
        <taxon>Pseudomonadota</taxon>
        <taxon>Betaproteobacteria</taxon>
        <taxon>Burkholderiales</taxon>
        <taxon>Comamonadaceae</taxon>
        <taxon>Hydrogenophaga</taxon>
    </lineage>
</organism>
<evidence type="ECO:0000313" key="7">
    <source>
        <dbReference type="EMBL" id="MDR7095770.1"/>
    </source>
</evidence>
<dbReference type="InterPro" id="IPR011712">
    <property type="entry name" value="Sig_transdc_His_kin_sub3_dim/P"/>
</dbReference>
<dbReference type="PANTHER" id="PTHR24421:SF58">
    <property type="entry name" value="SIGNAL TRANSDUCTION HISTIDINE-PROTEIN KINASE_PHOSPHATASE UHPB"/>
    <property type="match status" value="1"/>
</dbReference>
<name>A0ABU1VE78_9BURK</name>
<dbReference type="Gene3D" id="3.30.565.10">
    <property type="entry name" value="Histidine kinase-like ATPase, C-terminal domain"/>
    <property type="match status" value="1"/>
</dbReference>
<evidence type="ECO:0000256" key="1">
    <source>
        <dbReference type="ARBA" id="ARBA00022679"/>
    </source>
</evidence>
<feature type="domain" description="Signal transduction histidine kinase subgroup 3 dimerisation and phosphoacceptor" evidence="6">
    <location>
        <begin position="75"/>
        <end position="143"/>
    </location>
</feature>
<keyword evidence="4" id="KW-0472">Membrane</keyword>
<evidence type="ECO:0000259" key="6">
    <source>
        <dbReference type="Pfam" id="PF07730"/>
    </source>
</evidence>
<dbReference type="InterPro" id="IPR050482">
    <property type="entry name" value="Sensor_HK_TwoCompSys"/>
</dbReference>
<sequence length="296" mass="31975">MDLRIRLLLVLLSGGVALAAFCLGTEQRSDGQHLSHFATRDTWPLVGSALVFAGAVWWWIERAWRRECLRLLEAERAALARELHDEFGQNLAVMVTAAGFLERYAPTTSPPVVADCARDMRTAAAQMAQQLRGHLQRLHPQDLQGASLGAALAALADGHWLRAAGIQVQARWPKAMPALSPQAAKALYRTVQEALTNVVRHAGASRVVLACECACGGVRLRIEDDGRGDAQAASRSRRCGLQGMRERAAMAAGHFAVSRSELGGLRLTLWLPAAQSVEDIEQPQGDKSHGERAAAG</sequence>
<keyword evidence="1" id="KW-0808">Transferase</keyword>
<comment type="caution">
    <text evidence="7">The sequence shown here is derived from an EMBL/GenBank/DDBJ whole genome shotgun (WGS) entry which is preliminary data.</text>
</comment>
<keyword evidence="4" id="KW-1133">Transmembrane helix</keyword>
<keyword evidence="2 7" id="KW-0418">Kinase</keyword>
<accession>A0ABU1VE78</accession>
<dbReference type="Pfam" id="PF02518">
    <property type="entry name" value="HATPase_c"/>
    <property type="match status" value="1"/>
</dbReference>
<dbReference type="Gene3D" id="1.20.5.1930">
    <property type="match status" value="1"/>
</dbReference>
<gene>
    <name evidence="7" type="ORF">J2X09_003522</name>
</gene>
<evidence type="ECO:0000256" key="3">
    <source>
        <dbReference type="ARBA" id="ARBA00023012"/>
    </source>
</evidence>
<dbReference type="PANTHER" id="PTHR24421">
    <property type="entry name" value="NITRATE/NITRITE SENSOR PROTEIN NARX-RELATED"/>
    <property type="match status" value="1"/>
</dbReference>
<dbReference type="GO" id="GO:0016301">
    <property type="term" value="F:kinase activity"/>
    <property type="evidence" value="ECO:0007669"/>
    <property type="project" value="UniProtKB-KW"/>
</dbReference>
<proteinExistence type="predicted"/>
<feature type="transmembrane region" description="Helical" evidence="4">
    <location>
        <begin position="43"/>
        <end position="60"/>
    </location>
</feature>
<dbReference type="Pfam" id="PF07730">
    <property type="entry name" value="HisKA_3"/>
    <property type="match status" value="1"/>
</dbReference>
<reference evidence="7 8" key="1">
    <citation type="submission" date="2023-07" db="EMBL/GenBank/DDBJ databases">
        <title>Sorghum-associated microbial communities from plants grown in Nebraska, USA.</title>
        <authorList>
            <person name="Schachtman D."/>
        </authorList>
    </citation>
    <scope>NUCLEOTIDE SEQUENCE [LARGE SCALE GENOMIC DNA]</scope>
    <source>
        <strain evidence="7 8">BE240</strain>
    </source>
</reference>
<keyword evidence="8" id="KW-1185">Reference proteome</keyword>